<accession>A0A9R0ZP57</accession>
<sequence>MPALYREAACLVGIDGPREELVRWLTDSEQELKVVSIVGFGGLGKTTLAKQVYDKIGGQFNCKAFVSVSQRPNMARLLTGLQSKLKRTEHCCTQEVQEVQDIISKLREHLTHERYFK</sequence>
<dbReference type="InterPro" id="IPR002182">
    <property type="entry name" value="NB-ARC"/>
</dbReference>
<dbReference type="Proteomes" id="UP000324705">
    <property type="component" value="Chromosome 7A"/>
</dbReference>
<reference evidence="2 3" key="1">
    <citation type="submission" date="2017-09" db="EMBL/GenBank/DDBJ databases">
        <authorList>
            <consortium name="International Durum Wheat Genome Sequencing Consortium (IDWGSC)"/>
            <person name="Milanesi L."/>
        </authorList>
    </citation>
    <scope>NUCLEOTIDE SEQUENCE [LARGE SCALE GENOMIC DNA]</scope>
    <source>
        <strain evidence="3">cv. Svevo</strain>
    </source>
</reference>
<dbReference type="Pfam" id="PF00931">
    <property type="entry name" value="NB-ARC"/>
    <property type="match status" value="1"/>
</dbReference>
<dbReference type="InterPro" id="IPR027417">
    <property type="entry name" value="P-loop_NTPase"/>
</dbReference>
<evidence type="ECO:0000313" key="2">
    <source>
        <dbReference type="EMBL" id="VAI81393.1"/>
    </source>
</evidence>
<dbReference type="GO" id="GO:0043531">
    <property type="term" value="F:ADP binding"/>
    <property type="evidence" value="ECO:0007669"/>
    <property type="project" value="InterPro"/>
</dbReference>
<gene>
    <name evidence="2" type="ORF">TRITD_7Av1G271850</name>
</gene>
<name>A0A9R0ZP57_TRITD</name>
<dbReference type="PANTHER" id="PTHR19338">
    <property type="entry name" value="TRANSLOCASE OF INNER MITOCHONDRIAL MEMBRANE 13 HOMOLOG"/>
    <property type="match status" value="1"/>
</dbReference>
<dbReference type="Gene3D" id="3.40.50.300">
    <property type="entry name" value="P-loop containing nucleotide triphosphate hydrolases"/>
    <property type="match status" value="1"/>
</dbReference>
<dbReference type="EMBL" id="LT934123">
    <property type="protein sequence ID" value="VAI81393.1"/>
    <property type="molecule type" value="Genomic_DNA"/>
</dbReference>
<feature type="domain" description="NB-ARC" evidence="1">
    <location>
        <begin position="19"/>
        <end position="115"/>
    </location>
</feature>
<evidence type="ECO:0000259" key="1">
    <source>
        <dbReference type="Pfam" id="PF00931"/>
    </source>
</evidence>
<evidence type="ECO:0000313" key="3">
    <source>
        <dbReference type="Proteomes" id="UP000324705"/>
    </source>
</evidence>
<organism evidence="2 3">
    <name type="scientific">Triticum turgidum subsp. durum</name>
    <name type="common">Durum wheat</name>
    <name type="synonym">Triticum durum</name>
    <dbReference type="NCBI Taxonomy" id="4567"/>
    <lineage>
        <taxon>Eukaryota</taxon>
        <taxon>Viridiplantae</taxon>
        <taxon>Streptophyta</taxon>
        <taxon>Embryophyta</taxon>
        <taxon>Tracheophyta</taxon>
        <taxon>Spermatophyta</taxon>
        <taxon>Magnoliopsida</taxon>
        <taxon>Liliopsida</taxon>
        <taxon>Poales</taxon>
        <taxon>Poaceae</taxon>
        <taxon>BOP clade</taxon>
        <taxon>Pooideae</taxon>
        <taxon>Triticodae</taxon>
        <taxon>Triticeae</taxon>
        <taxon>Triticinae</taxon>
        <taxon>Triticum</taxon>
    </lineage>
</organism>
<dbReference type="PANTHER" id="PTHR19338:SF63">
    <property type="entry name" value="NB-ARC DOMAIN-CONTAINING PROTEIN"/>
    <property type="match status" value="1"/>
</dbReference>
<dbReference type="SUPFAM" id="SSF52540">
    <property type="entry name" value="P-loop containing nucleoside triphosphate hydrolases"/>
    <property type="match status" value="1"/>
</dbReference>
<dbReference type="Gramene" id="TRITD7Av1G271850.3">
    <property type="protein sequence ID" value="TRITD7Av1G271850.3"/>
    <property type="gene ID" value="TRITD7Av1G271850"/>
</dbReference>
<keyword evidence="3" id="KW-1185">Reference proteome</keyword>
<proteinExistence type="predicted"/>
<dbReference type="AlphaFoldDB" id="A0A9R0ZP57"/>
<protein>
    <recommendedName>
        <fullName evidence="1">NB-ARC domain-containing protein</fullName>
    </recommendedName>
</protein>